<evidence type="ECO:0000313" key="1">
    <source>
        <dbReference type="EMBL" id="MPM69821.1"/>
    </source>
</evidence>
<gene>
    <name evidence="1" type="ORF">SDC9_116769</name>
</gene>
<organism evidence="1">
    <name type="scientific">bioreactor metagenome</name>
    <dbReference type="NCBI Taxonomy" id="1076179"/>
    <lineage>
        <taxon>unclassified sequences</taxon>
        <taxon>metagenomes</taxon>
        <taxon>ecological metagenomes</taxon>
    </lineage>
</organism>
<dbReference type="AlphaFoldDB" id="A0A645BYT5"/>
<proteinExistence type="predicted"/>
<protein>
    <submittedName>
        <fullName evidence="1">Uncharacterized protein</fullName>
    </submittedName>
</protein>
<reference evidence="1" key="1">
    <citation type="submission" date="2019-08" db="EMBL/GenBank/DDBJ databases">
        <authorList>
            <person name="Kucharzyk K."/>
            <person name="Murdoch R.W."/>
            <person name="Higgins S."/>
            <person name="Loffler F."/>
        </authorList>
    </citation>
    <scope>NUCLEOTIDE SEQUENCE</scope>
</reference>
<accession>A0A645BYT5</accession>
<sequence length="82" mass="9767">MDTNFSFVESLDLNQSCIHPIDKKYYHKSEQKDLQQNKDTFMIINKLQRIDNMPCVKSEGFFPLPIHRPDSTVKYTLLIKKY</sequence>
<name>A0A645BYT5_9ZZZZ</name>
<dbReference type="EMBL" id="VSSQ01023099">
    <property type="protein sequence ID" value="MPM69821.1"/>
    <property type="molecule type" value="Genomic_DNA"/>
</dbReference>
<comment type="caution">
    <text evidence="1">The sequence shown here is derived from an EMBL/GenBank/DDBJ whole genome shotgun (WGS) entry which is preliminary data.</text>
</comment>